<reference evidence="3" key="1">
    <citation type="submission" date="2024-01" db="EMBL/GenBank/DDBJ databases">
        <title>Sequencing the genomes of a sandfly, Sergentomyia squamirostris, and its two endosymbionts.</title>
        <authorList>
            <person name="Itokawa K."/>
            <person name="Sanjoba C."/>
        </authorList>
    </citation>
    <scope>NUCLEOTIDE SEQUENCE</scope>
    <source>
        <strain evidence="3">RiSSQ</strain>
    </source>
</reference>
<protein>
    <recommendedName>
        <fullName evidence="2">SpoVT-AbrB domain-containing protein</fullName>
    </recommendedName>
</protein>
<dbReference type="Pfam" id="PF04014">
    <property type="entry name" value="MazE_antitoxin"/>
    <property type="match status" value="1"/>
</dbReference>
<dbReference type="InterPro" id="IPR007159">
    <property type="entry name" value="SpoVT-AbrB_dom"/>
</dbReference>
<dbReference type="NCBIfam" id="TIGR01439">
    <property type="entry name" value="lp_hng_hel_AbrB"/>
    <property type="match status" value="1"/>
</dbReference>
<evidence type="ECO:0000256" key="1">
    <source>
        <dbReference type="PROSITE-ProRule" id="PRU01076"/>
    </source>
</evidence>
<feature type="domain" description="SpoVT-AbrB" evidence="2">
    <location>
        <begin position="1"/>
        <end position="43"/>
    </location>
</feature>
<dbReference type="Gene3D" id="2.10.260.10">
    <property type="match status" value="1"/>
</dbReference>
<dbReference type="GO" id="GO:0003677">
    <property type="term" value="F:DNA binding"/>
    <property type="evidence" value="ECO:0007669"/>
    <property type="project" value="UniProtKB-UniRule"/>
</dbReference>
<accession>A0AAT9GAT7</accession>
<gene>
    <name evidence="3" type="ORF">DMENIID0002_15350</name>
</gene>
<evidence type="ECO:0000259" key="2">
    <source>
        <dbReference type="PROSITE" id="PS51740"/>
    </source>
</evidence>
<proteinExistence type="predicted"/>
<evidence type="ECO:0000313" key="3">
    <source>
        <dbReference type="EMBL" id="BFD46889.1"/>
    </source>
</evidence>
<dbReference type="EMBL" id="AP029170">
    <property type="protein sequence ID" value="BFD46889.1"/>
    <property type="molecule type" value="Genomic_DNA"/>
</dbReference>
<sequence length="74" mass="8512">MKVSSKGQITIPIDIRSKFGFFPDTEITFIEKEDGVLLKKYQNQNNRGNKLILNMSRKSTVKMSTDTIMKLTRS</sequence>
<dbReference type="PROSITE" id="PS51740">
    <property type="entry name" value="SPOVT_ABRB"/>
    <property type="match status" value="1"/>
</dbReference>
<keyword evidence="1" id="KW-0238">DNA-binding</keyword>
<name>A0AAT9GAT7_9RICK</name>
<dbReference type="AlphaFoldDB" id="A0AAT9GAT7"/>
<dbReference type="SUPFAM" id="SSF89447">
    <property type="entry name" value="AbrB/MazE/MraZ-like"/>
    <property type="match status" value="1"/>
</dbReference>
<dbReference type="SMART" id="SM00966">
    <property type="entry name" value="SpoVT_AbrB"/>
    <property type="match status" value="1"/>
</dbReference>
<organism evidence="3">
    <name type="scientific">Candidatus Tisiphia endosymbiont of Sergentomyia squamirostris</name>
    <dbReference type="NCBI Taxonomy" id="3113639"/>
    <lineage>
        <taxon>Bacteria</taxon>
        <taxon>Pseudomonadati</taxon>
        <taxon>Pseudomonadota</taxon>
        <taxon>Alphaproteobacteria</taxon>
        <taxon>Rickettsiales</taxon>
        <taxon>Rickettsiaceae</taxon>
        <taxon>Rickettsieae</taxon>
        <taxon>Candidatus Tisiphia</taxon>
    </lineage>
</organism>
<dbReference type="InterPro" id="IPR037914">
    <property type="entry name" value="SpoVT-AbrB_sf"/>
</dbReference>